<accession>A0ABV5VY62</accession>
<evidence type="ECO:0000313" key="9">
    <source>
        <dbReference type="Proteomes" id="UP001589619"/>
    </source>
</evidence>
<dbReference type="InterPro" id="IPR018333">
    <property type="entry name" value="Squalene_cyclase"/>
</dbReference>
<evidence type="ECO:0000313" key="8">
    <source>
        <dbReference type="EMBL" id="MFB9753240.1"/>
    </source>
</evidence>
<dbReference type="Pfam" id="PF13249">
    <property type="entry name" value="SQHop_cyclase_N"/>
    <property type="match status" value="1"/>
</dbReference>
<dbReference type="InterPro" id="IPR006400">
    <property type="entry name" value="Hopene-cyclase"/>
</dbReference>
<dbReference type="Gene3D" id="1.50.10.20">
    <property type="match status" value="2"/>
</dbReference>
<feature type="domain" description="Squalene cyclase N-terminal" evidence="7">
    <location>
        <begin position="12"/>
        <end position="292"/>
    </location>
</feature>
<dbReference type="PANTHER" id="PTHR11764:SF20">
    <property type="entry name" value="LANOSTEROL SYNTHASE"/>
    <property type="match status" value="1"/>
</dbReference>
<comment type="pathway">
    <text evidence="1">Secondary metabolite biosynthesis; hopanoid biosynthesis.</text>
</comment>
<dbReference type="InterPro" id="IPR032696">
    <property type="entry name" value="SQ_cyclase_C"/>
</dbReference>
<evidence type="ECO:0000256" key="2">
    <source>
        <dbReference type="ARBA" id="ARBA00009755"/>
    </source>
</evidence>
<dbReference type="PANTHER" id="PTHR11764">
    <property type="entry name" value="TERPENE CYCLASE/MUTASE FAMILY MEMBER"/>
    <property type="match status" value="1"/>
</dbReference>
<keyword evidence="5" id="KW-1133">Transmembrane helix</keyword>
<dbReference type="Proteomes" id="UP001589619">
    <property type="component" value="Unassembled WGS sequence"/>
</dbReference>
<evidence type="ECO:0000259" key="6">
    <source>
        <dbReference type="Pfam" id="PF13243"/>
    </source>
</evidence>
<keyword evidence="9" id="KW-1185">Reference proteome</keyword>
<dbReference type="InterPro" id="IPR002365">
    <property type="entry name" value="Terpene_synthase_CS"/>
</dbReference>
<evidence type="ECO:0000256" key="4">
    <source>
        <dbReference type="ARBA" id="ARBA00023235"/>
    </source>
</evidence>
<dbReference type="RefSeq" id="WP_344901954.1">
    <property type="nucleotide sequence ID" value="NZ_BAAAYO010000001.1"/>
</dbReference>
<evidence type="ECO:0000259" key="7">
    <source>
        <dbReference type="Pfam" id="PF13249"/>
    </source>
</evidence>
<name>A0ABV5VY62_9BACL</name>
<dbReference type="GO" id="GO:0051007">
    <property type="term" value="F:squalene-hopene cyclase activity"/>
    <property type="evidence" value="ECO:0007669"/>
    <property type="project" value="UniProtKB-EC"/>
</dbReference>
<evidence type="ECO:0000256" key="5">
    <source>
        <dbReference type="SAM" id="Phobius"/>
    </source>
</evidence>
<feature type="transmembrane region" description="Helical" evidence="5">
    <location>
        <begin position="257"/>
        <end position="276"/>
    </location>
</feature>
<organism evidence="8 9">
    <name type="scientific">Paenibacillus hodogayensis</name>
    <dbReference type="NCBI Taxonomy" id="279208"/>
    <lineage>
        <taxon>Bacteria</taxon>
        <taxon>Bacillati</taxon>
        <taxon>Bacillota</taxon>
        <taxon>Bacilli</taxon>
        <taxon>Bacillales</taxon>
        <taxon>Paenibacillaceae</taxon>
        <taxon>Paenibacillus</taxon>
    </lineage>
</organism>
<comment type="caution">
    <text evidence="8">The sequence shown here is derived from an EMBL/GenBank/DDBJ whole genome shotgun (WGS) entry which is preliminary data.</text>
</comment>
<keyword evidence="4 8" id="KW-0413">Isomerase</keyword>
<keyword evidence="3" id="KW-0677">Repeat</keyword>
<evidence type="ECO:0000256" key="3">
    <source>
        <dbReference type="ARBA" id="ARBA00022737"/>
    </source>
</evidence>
<evidence type="ECO:0000256" key="1">
    <source>
        <dbReference type="ARBA" id="ARBA00004999"/>
    </source>
</evidence>
<dbReference type="SUPFAM" id="SSF48239">
    <property type="entry name" value="Terpenoid cyclases/Protein prenyltransferases"/>
    <property type="match status" value="2"/>
</dbReference>
<protein>
    <submittedName>
        <fullName evidence="8">Squalene--hopene cyclase</fullName>
        <ecNumber evidence="8">5.4.99.17</ecNumber>
    </submittedName>
</protein>
<dbReference type="NCBIfam" id="TIGR01787">
    <property type="entry name" value="squalene_cyclas"/>
    <property type="match status" value="1"/>
</dbReference>
<dbReference type="Pfam" id="PF13243">
    <property type="entry name" value="SQHop_cyclase_C"/>
    <property type="match status" value="1"/>
</dbReference>
<reference evidence="8 9" key="1">
    <citation type="submission" date="2024-09" db="EMBL/GenBank/DDBJ databases">
        <authorList>
            <person name="Sun Q."/>
            <person name="Mori K."/>
        </authorList>
    </citation>
    <scope>NUCLEOTIDE SEQUENCE [LARGE SCALE GENOMIC DNA]</scope>
    <source>
        <strain evidence="8 9">JCM 12520</strain>
    </source>
</reference>
<dbReference type="PROSITE" id="PS01074">
    <property type="entry name" value="TERPENE_SYNTHASES"/>
    <property type="match status" value="1"/>
</dbReference>
<feature type="domain" description="Squalene cyclase C-terminal" evidence="6">
    <location>
        <begin position="309"/>
        <end position="626"/>
    </location>
</feature>
<proteinExistence type="inferred from homology"/>
<dbReference type="InterPro" id="IPR032697">
    <property type="entry name" value="SQ_cyclase_N"/>
</dbReference>
<dbReference type="NCBIfam" id="TIGR01507">
    <property type="entry name" value="hopene_cyclase"/>
    <property type="match status" value="1"/>
</dbReference>
<gene>
    <name evidence="8" type="primary">shc</name>
    <name evidence="8" type="ORF">ACFFNY_16865</name>
</gene>
<comment type="similarity">
    <text evidence="2">Belongs to the terpene cyclase/mutase family.</text>
</comment>
<dbReference type="EMBL" id="JBHMAG010000012">
    <property type="protein sequence ID" value="MFB9753240.1"/>
    <property type="molecule type" value="Genomic_DNA"/>
</dbReference>
<keyword evidence="5" id="KW-0472">Membrane</keyword>
<dbReference type="EC" id="5.4.99.17" evidence="8"/>
<sequence>MSQTLTNIEREIARLTADLLRQQRQDGAWEFCFENGTTIDAHVIILLRSLDMDDEKLIRQLHDRILAAQQPEGCWKLFRDEDGGNLSASIEAYYALLYSGYSRQSDEAMERARRYIQSKGGLGQATSLLTIGILAATGQTKWPLAISSIPLELLLLPPSFPISFFDFSGYARVHLAPMMIMADRRFSVQTERTPDLSGLNKSRTDGNDELPRGFGEMMDQIEAGVKRLIGLPGHIHEVATRRAETFMLDRIEPDGTLYTYASCTILMIFSLLALGYNKEHPVIRRAVQGLKAKQYRLEDGELTIQNSPSTIWDTSLLTYALQTSGLEDNHPSIRLAADYLYGKQHDKFGDWSIRNPNTPPGGWGFSEPNTIFPDVDDSTAALRVLASFSRTGPTWLESWNRGLHWVLTMQNKDGGWPAFEKDTGNPLLTWLAIDGAKSAAIDPSEADLTGRALEYLGNFAGLNARYAGVKRGTEWLLHHQEKDGSWYGRWGVCYIYGTWAALTGLVAAGIPAGHEAVQKGVKWLLSIQNEDGGWGESCASDRLLRYVPLGASTPSQTAWALDALIAALPHPTAELNKGMNRLIASLREDDWKTAYPTGAGLPGNFYIHYHSYRYIWPLLALSHYRRKFGVAHSG</sequence>
<dbReference type="SFLD" id="SFLDG01016">
    <property type="entry name" value="Prenyltransferase_Like_2"/>
    <property type="match status" value="1"/>
</dbReference>
<keyword evidence="5" id="KW-0812">Transmembrane</keyword>
<dbReference type="InterPro" id="IPR008930">
    <property type="entry name" value="Terpenoid_cyclase/PrenylTrfase"/>
</dbReference>